<evidence type="ECO:0000313" key="3">
    <source>
        <dbReference type="EMBL" id="RKH56988.1"/>
    </source>
</evidence>
<dbReference type="InterPro" id="IPR002491">
    <property type="entry name" value="ABC_transptr_periplasmic_BD"/>
</dbReference>
<sequence>MKRTASQWGLFAALLALAAHAAAPEPKKAEPKAAPKLVTVGPAVTQTVFALGVG</sequence>
<dbReference type="Proteomes" id="UP000272888">
    <property type="component" value="Unassembled WGS sequence"/>
</dbReference>
<evidence type="ECO:0000259" key="2">
    <source>
        <dbReference type="PROSITE" id="PS50983"/>
    </source>
</evidence>
<organism evidence="3 4">
    <name type="scientific">Corallococcus llansteffanensis</name>
    <dbReference type="NCBI Taxonomy" id="2316731"/>
    <lineage>
        <taxon>Bacteria</taxon>
        <taxon>Pseudomonadati</taxon>
        <taxon>Myxococcota</taxon>
        <taxon>Myxococcia</taxon>
        <taxon>Myxococcales</taxon>
        <taxon>Cystobacterineae</taxon>
        <taxon>Myxococcaceae</taxon>
        <taxon>Corallococcus</taxon>
    </lineage>
</organism>
<feature type="non-terminal residue" evidence="3">
    <location>
        <position position="54"/>
    </location>
</feature>
<feature type="domain" description="Fe/B12 periplasmic-binding" evidence="2">
    <location>
        <begin position="36"/>
        <end position="54"/>
    </location>
</feature>
<feature type="chain" id="PRO_5017356570" evidence="1">
    <location>
        <begin position="22"/>
        <end position="54"/>
    </location>
</feature>
<dbReference type="PROSITE" id="PS50983">
    <property type="entry name" value="FE_B12_PBP"/>
    <property type="match status" value="1"/>
</dbReference>
<reference evidence="4" key="1">
    <citation type="submission" date="2018-09" db="EMBL/GenBank/DDBJ databases">
        <authorList>
            <person name="Livingstone P.G."/>
            <person name="Whitworth D.E."/>
        </authorList>
    </citation>
    <scope>NUCLEOTIDE SEQUENCE [LARGE SCALE GENOMIC DNA]</scope>
    <source>
        <strain evidence="4">CA051B</strain>
    </source>
</reference>
<comment type="caution">
    <text evidence="3">The sequence shown here is derived from an EMBL/GenBank/DDBJ whole genome shotgun (WGS) entry which is preliminary data.</text>
</comment>
<dbReference type="EMBL" id="RAWB01000192">
    <property type="protein sequence ID" value="RKH56988.1"/>
    <property type="molecule type" value="Genomic_DNA"/>
</dbReference>
<evidence type="ECO:0000313" key="4">
    <source>
        <dbReference type="Proteomes" id="UP000272888"/>
    </source>
</evidence>
<feature type="signal peptide" evidence="1">
    <location>
        <begin position="1"/>
        <end position="21"/>
    </location>
</feature>
<keyword evidence="1" id="KW-0732">Signal</keyword>
<accession>A0A3A8PLB7</accession>
<gene>
    <name evidence="3" type="ORF">D7V93_19195</name>
</gene>
<protein>
    <submittedName>
        <fullName evidence="3">Hemin ABC transporter substrate-binding protein</fullName>
    </submittedName>
</protein>
<name>A0A3A8PLB7_9BACT</name>
<dbReference type="AlphaFoldDB" id="A0A3A8PLB7"/>
<proteinExistence type="predicted"/>
<keyword evidence="4" id="KW-1185">Reference proteome</keyword>
<evidence type="ECO:0000256" key="1">
    <source>
        <dbReference type="SAM" id="SignalP"/>
    </source>
</evidence>